<gene>
    <name evidence="1" type="ORF">B1991_17300</name>
</gene>
<dbReference type="InterPro" id="IPR059206">
    <property type="entry name" value="Sll1717-like"/>
</dbReference>
<evidence type="ECO:0000313" key="2">
    <source>
        <dbReference type="Proteomes" id="UP000306317"/>
    </source>
</evidence>
<name>A0A4S3K8H8_9GAMM</name>
<organism evidence="1 2">
    <name type="scientific">Rhodanobacter lindaniclasticus</name>
    <dbReference type="NCBI Taxonomy" id="75310"/>
    <lineage>
        <taxon>Bacteria</taxon>
        <taxon>Pseudomonadati</taxon>
        <taxon>Pseudomonadota</taxon>
        <taxon>Gammaproteobacteria</taxon>
        <taxon>Lysobacterales</taxon>
        <taxon>Rhodanobacteraceae</taxon>
        <taxon>Rhodanobacter</taxon>
    </lineage>
</organism>
<protein>
    <submittedName>
        <fullName evidence="1">Uncharacterized protein</fullName>
    </submittedName>
</protein>
<dbReference type="EMBL" id="MWIO01000073">
    <property type="protein sequence ID" value="THD04539.1"/>
    <property type="molecule type" value="Genomic_DNA"/>
</dbReference>
<proteinExistence type="predicted"/>
<dbReference type="NCBIfam" id="NF047389">
    <property type="entry name" value="ATPase_Sll1717"/>
    <property type="match status" value="1"/>
</dbReference>
<evidence type="ECO:0000313" key="1">
    <source>
        <dbReference type="EMBL" id="THD04539.1"/>
    </source>
</evidence>
<keyword evidence="2" id="KW-1185">Reference proteome</keyword>
<accession>A0A4S3K8H8</accession>
<comment type="caution">
    <text evidence="1">The sequence shown here is derived from an EMBL/GenBank/DDBJ whole genome shotgun (WGS) entry which is preliminary data.</text>
</comment>
<reference evidence="1 2" key="1">
    <citation type="submission" date="2017-02" db="EMBL/GenBank/DDBJ databases">
        <title>Whole genome sequencing of Rhodanobacter lindaniclasticus DSM 17932.</title>
        <authorList>
            <person name="Kumar S."/>
            <person name="Patil P."/>
            <person name="Patil P.B."/>
        </authorList>
    </citation>
    <scope>NUCLEOTIDE SEQUENCE [LARGE SCALE GENOMIC DNA]</scope>
    <source>
        <strain evidence="1 2">DSM 17932</strain>
    </source>
</reference>
<sequence length="418" mass="48582">MDLKPEGYKLLKFKELILQFMQEGTLQHTITAFWNYVLLLEICYKILEKDRQRHLNNHNLYDSYKRLEDLYNVSGYFSEGDFSERISSLIEKIHSRYEYKYGAREDVRLDSGQITELLYQHDLRKLENELAKYMQHKGVLWLLFDNVDKGWPTSGLKHEDLVIIRCLIDAARKIEREFSRVDVDVNTIVFLRNDVYELLVQETSDRGKEGNVMLDWTDQDLLREIIRLRIVANGLDESMSIEEAWPLISTPLYHGEDSLQYLIDRSLMRPRFLLNLINQCKASAVNLKHEKIGEDDIEKGFGAYSVDVLTDVEYEMNDVSPSSGDALYAFIDVPDAITYEEVGAVLARFGVSPDRIDDVVNLLLWYGFLGVQVALDDVRYIYDFSYSTRMLRGFLKARPNSVFSVNPAFSEALAITRQ</sequence>
<dbReference type="AlphaFoldDB" id="A0A4S3K8H8"/>
<dbReference type="Proteomes" id="UP000306317">
    <property type="component" value="Unassembled WGS sequence"/>
</dbReference>